<reference evidence="1 2" key="1">
    <citation type="submission" date="2019-03" db="EMBL/GenBank/DDBJ databases">
        <title>Genomic Encyclopedia of Archaeal and Bacterial Type Strains, Phase II (KMG-II): from individual species to whole genera.</title>
        <authorList>
            <person name="Goeker M."/>
        </authorList>
    </citation>
    <scope>NUCLEOTIDE SEQUENCE [LARGE SCALE GENOMIC DNA]</scope>
    <source>
        <strain evidence="1 2">DSM 24323</strain>
    </source>
</reference>
<dbReference type="RefSeq" id="WP_133755527.1">
    <property type="nucleotide sequence ID" value="NZ_SOAW01000002.1"/>
</dbReference>
<comment type="caution">
    <text evidence="1">The sequence shown here is derived from an EMBL/GenBank/DDBJ whole genome shotgun (WGS) entry which is preliminary data.</text>
</comment>
<organism evidence="1 2">
    <name type="scientific">Naumannella halotolerans</name>
    <dbReference type="NCBI Taxonomy" id="993414"/>
    <lineage>
        <taxon>Bacteria</taxon>
        <taxon>Bacillati</taxon>
        <taxon>Actinomycetota</taxon>
        <taxon>Actinomycetes</taxon>
        <taxon>Propionibacteriales</taxon>
        <taxon>Propionibacteriaceae</taxon>
        <taxon>Naumannella</taxon>
    </lineage>
</organism>
<evidence type="ECO:0000313" key="1">
    <source>
        <dbReference type="EMBL" id="TDT31227.1"/>
    </source>
</evidence>
<dbReference type="Proteomes" id="UP000295371">
    <property type="component" value="Unassembled WGS sequence"/>
</dbReference>
<dbReference type="OrthoDB" id="7107919at2"/>
<dbReference type="InterPro" id="IPR026349">
    <property type="entry name" value="CHP04255"/>
</dbReference>
<keyword evidence="2" id="KW-1185">Reference proteome</keyword>
<sequence>MTDSEAALAETRELLSNAPLARVLVQVRWPELTNFRFDDLVTAMARTLSDQYPLKRRDAELQIVFTPAGPQQEANGFVHRFTSAMEDWSVSVGEAFLAIETSNYKGHGDLVSRLRTALSALAESSQIPVINRIGYRYTNRITGAEDLTKLGERFAPSVLGGVGDAPTGSELVHSITESVYRLDSAHLLVRSAQVGPNESIDPTLPPVSEKSWILDLDAYDEGRRKFDVNEISSLATHLSSIASTQFNTVTTDKFSERYA</sequence>
<dbReference type="NCBIfam" id="TIGR04255">
    <property type="entry name" value="sporadTIGR04255"/>
    <property type="match status" value="1"/>
</dbReference>
<evidence type="ECO:0000313" key="2">
    <source>
        <dbReference type="Proteomes" id="UP000295371"/>
    </source>
</evidence>
<proteinExistence type="predicted"/>
<accession>A0A4R7J4C6</accession>
<name>A0A4R7J4C6_9ACTN</name>
<dbReference type="EMBL" id="SOAW01000002">
    <property type="protein sequence ID" value="TDT31227.1"/>
    <property type="molecule type" value="Genomic_DNA"/>
</dbReference>
<dbReference type="AlphaFoldDB" id="A0A4R7J4C6"/>
<gene>
    <name evidence="1" type="ORF">CLV29_2641</name>
</gene>
<protein>
    <submittedName>
        <fullName evidence="1">Uncharacterized protein (TIGR04255 family)</fullName>
    </submittedName>
</protein>